<evidence type="ECO:0000259" key="6">
    <source>
        <dbReference type="Pfam" id="PF06271"/>
    </source>
</evidence>
<comment type="subcellular location">
    <subcellularLocation>
        <location evidence="1">Membrane</location>
        <topology evidence="1">Multi-pass membrane protein</topology>
    </subcellularLocation>
</comment>
<accession>A0A3A8AW85</accession>
<sequence>MPHALPDPDAQPEFYDGVQVKRLIAWVIDTLVIFVLALIATVLTVFVGLLFFPLLMLVIGFVYRTATLASGSATWGMRLMAVELRARSGARIDGWTALAHTLLYAISIGTFLVQAVSVLLMLITPRGQGLGDHLLGTVLINRRAA</sequence>
<dbReference type="GO" id="GO:0016020">
    <property type="term" value="C:membrane"/>
    <property type="evidence" value="ECO:0007669"/>
    <property type="project" value="UniProtKB-SubCell"/>
</dbReference>
<protein>
    <submittedName>
        <fullName evidence="7">RDD family protein</fullName>
    </submittedName>
</protein>
<feature type="domain" description="RDD" evidence="6">
    <location>
        <begin position="21"/>
        <end position="135"/>
    </location>
</feature>
<keyword evidence="8" id="KW-1185">Reference proteome</keyword>
<evidence type="ECO:0000256" key="3">
    <source>
        <dbReference type="ARBA" id="ARBA00022989"/>
    </source>
</evidence>
<dbReference type="Proteomes" id="UP000281128">
    <property type="component" value="Unassembled WGS sequence"/>
</dbReference>
<dbReference type="InterPro" id="IPR010432">
    <property type="entry name" value="RDD"/>
</dbReference>
<gene>
    <name evidence="7" type="ORF">D6850_10030</name>
</gene>
<name>A0A3A8AW85_9RHOB</name>
<dbReference type="AlphaFoldDB" id="A0A3A8AW85"/>
<evidence type="ECO:0000313" key="7">
    <source>
        <dbReference type="EMBL" id="RKF15448.1"/>
    </source>
</evidence>
<evidence type="ECO:0000313" key="8">
    <source>
        <dbReference type="Proteomes" id="UP000281128"/>
    </source>
</evidence>
<keyword evidence="4 5" id="KW-0472">Membrane</keyword>
<proteinExistence type="predicted"/>
<dbReference type="OrthoDB" id="7270324at2"/>
<evidence type="ECO:0000256" key="4">
    <source>
        <dbReference type="ARBA" id="ARBA00023136"/>
    </source>
</evidence>
<evidence type="ECO:0000256" key="5">
    <source>
        <dbReference type="SAM" id="Phobius"/>
    </source>
</evidence>
<feature type="transmembrane region" description="Helical" evidence="5">
    <location>
        <begin position="102"/>
        <end position="123"/>
    </location>
</feature>
<dbReference type="EMBL" id="RAPE01000002">
    <property type="protein sequence ID" value="RKF15448.1"/>
    <property type="molecule type" value="Genomic_DNA"/>
</dbReference>
<organism evidence="7 8">
    <name type="scientific">Roseovarius spongiae</name>
    <dbReference type="NCBI Taxonomy" id="2320272"/>
    <lineage>
        <taxon>Bacteria</taxon>
        <taxon>Pseudomonadati</taxon>
        <taxon>Pseudomonadota</taxon>
        <taxon>Alphaproteobacteria</taxon>
        <taxon>Rhodobacterales</taxon>
        <taxon>Roseobacteraceae</taxon>
        <taxon>Roseovarius</taxon>
    </lineage>
</organism>
<evidence type="ECO:0000256" key="1">
    <source>
        <dbReference type="ARBA" id="ARBA00004141"/>
    </source>
</evidence>
<dbReference type="Pfam" id="PF06271">
    <property type="entry name" value="RDD"/>
    <property type="match status" value="1"/>
</dbReference>
<keyword evidence="2 5" id="KW-0812">Transmembrane</keyword>
<comment type="caution">
    <text evidence="7">The sequence shown here is derived from an EMBL/GenBank/DDBJ whole genome shotgun (WGS) entry which is preliminary data.</text>
</comment>
<keyword evidence="3 5" id="KW-1133">Transmembrane helix</keyword>
<evidence type="ECO:0000256" key="2">
    <source>
        <dbReference type="ARBA" id="ARBA00022692"/>
    </source>
</evidence>
<reference evidence="7 8" key="1">
    <citation type="submission" date="2018-09" db="EMBL/GenBank/DDBJ databases">
        <title>Roseovarius spongiae sp. nov., isolated from a marine sponge.</title>
        <authorList>
            <person name="Zhuang L."/>
            <person name="Luo L."/>
        </authorList>
    </citation>
    <scope>NUCLEOTIDE SEQUENCE [LARGE SCALE GENOMIC DNA]</scope>
    <source>
        <strain evidence="7 8">HN-E21</strain>
    </source>
</reference>